<evidence type="ECO:0000313" key="1">
    <source>
        <dbReference type="EMBL" id="SDC81892.1"/>
    </source>
</evidence>
<dbReference type="PANTHER" id="PTHR30458:SF0">
    <property type="entry name" value="1,2-PHENYLACETYL-COA EPOXIDASE, SUBUNIT C"/>
    <property type="match status" value="1"/>
</dbReference>
<dbReference type="Gene3D" id="1.20.1260.10">
    <property type="match status" value="1"/>
</dbReference>
<dbReference type="GO" id="GO:0010124">
    <property type="term" value="P:phenylacetate catabolic process"/>
    <property type="evidence" value="ECO:0007669"/>
    <property type="project" value="InterPro"/>
</dbReference>
<dbReference type="NCBIfam" id="TIGR02158">
    <property type="entry name" value="PA_CoA_Oxy3"/>
    <property type="match status" value="1"/>
</dbReference>
<dbReference type="InterPro" id="IPR052703">
    <property type="entry name" value="Aromatic_CoA_ox/epox"/>
</dbReference>
<dbReference type="Proteomes" id="UP000199034">
    <property type="component" value="Unassembled WGS sequence"/>
</dbReference>
<dbReference type="GO" id="GO:0005829">
    <property type="term" value="C:cytosol"/>
    <property type="evidence" value="ECO:0007669"/>
    <property type="project" value="TreeGrafter"/>
</dbReference>
<proteinExistence type="predicted"/>
<name>A0A1G6PNS0_9ACTN</name>
<protein>
    <submittedName>
        <fullName evidence="1">Ring-1,2-phenylacetyl-CoA epoxidase subunit PaaC</fullName>
    </submittedName>
</protein>
<dbReference type="InterPro" id="IPR011882">
    <property type="entry name" value="PaaC"/>
</dbReference>
<reference evidence="1 2" key="1">
    <citation type="submission" date="2016-10" db="EMBL/GenBank/DDBJ databases">
        <authorList>
            <person name="de Groot N.N."/>
        </authorList>
    </citation>
    <scope>NUCLEOTIDE SEQUENCE [LARGE SCALE GENOMIC DNA]</scope>
    <source>
        <strain evidence="1 2">CGMCC 4.6858</strain>
    </source>
</reference>
<organism evidence="1 2">
    <name type="scientific">Nocardioides lianchengensis</name>
    <dbReference type="NCBI Taxonomy" id="1045774"/>
    <lineage>
        <taxon>Bacteria</taxon>
        <taxon>Bacillati</taxon>
        <taxon>Actinomycetota</taxon>
        <taxon>Actinomycetes</taxon>
        <taxon>Propionibacteriales</taxon>
        <taxon>Nocardioidaceae</taxon>
        <taxon>Nocardioides</taxon>
    </lineage>
</organism>
<accession>A0A1G6PNS0</accession>
<dbReference type="SUPFAM" id="SSF47240">
    <property type="entry name" value="Ferritin-like"/>
    <property type="match status" value="1"/>
</dbReference>
<dbReference type="OrthoDB" id="9789947at2"/>
<dbReference type="RefSeq" id="WP_090853773.1">
    <property type="nucleotide sequence ID" value="NZ_FMZM01000004.1"/>
</dbReference>
<dbReference type="PANTHER" id="PTHR30458">
    <property type="entry name" value="PHENYLACETIC ACID DEGRADATION PROTEIN PAA"/>
    <property type="match status" value="1"/>
</dbReference>
<dbReference type="EMBL" id="FMZM01000004">
    <property type="protein sequence ID" value="SDC81892.1"/>
    <property type="molecule type" value="Genomic_DNA"/>
</dbReference>
<evidence type="ECO:0000313" key="2">
    <source>
        <dbReference type="Proteomes" id="UP000199034"/>
    </source>
</evidence>
<dbReference type="InterPro" id="IPR009078">
    <property type="entry name" value="Ferritin-like_SF"/>
</dbReference>
<gene>
    <name evidence="1" type="ORF">SAMN05421872_10494</name>
</gene>
<keyword evidence="2" id="KW-1185">Reference proteome</keyword>
<dbReference type="InterPro" id="IPR007814">
    <property type="entry name" value="PaaA_PaaC"/>
</dbReference>
<dbReference type="InterPro" id="IPR012347">
    <property type="entry name" value="Ferritin-like"/>
</dbReference>
<sequence>MSPTSNVDHGPYDGLDATDPAHWAFGTGFADPLDGIDPHVPDGVDRVALAALCLRLGDEALLLSHRLSEWCSRAPDLETDVALANVALDLLGQARLLLARAAVVEPGVVPELPAGSPVPAEDALAFFRDPPAWTGSRTAALANGDFGHTVVRLFLASTVRLVVLQRLTGHPDPVLAAVAAKGVKELTYHRDWSGRWVVTLARGTRESRRRTTAALGQLAPAWAELLDRDPAVRDDVEAVLDQLLDASDLERPDEGGELPDDLPDLLAEMQSVARAHPQGRW</sequence>
<dbReference type="Pfam" id="PF05138">
    <property type="entry name" value="PaaA_PaaC"/>
    <property type="match status" value="1"/>
</dbReference>
<dbReference type="STRING" id="1045774.SAMN05421872_10494"/>
<dbReference type="AlphaFoldDB" id="A0A1G6PNS0"/>